<evidence type="ECO:0000313" key="2">
    <source>
        <dbReference type="Proteomes" id="UP000198287"/>
    </source>
</evidence>
<name>A0A226EAX9_FOLCA</name>
<gene>
    <name evidence="1" type="ORF">Fcan01_11215</name>
</gene>
<protein>
    <submittedName>
        <fullName evidence="1">Uncharacterized protein</fullName>
    </submittedName>
</protein>
<comment type="caution">
    <text evidence="1">The sequence shown here is derived from an EMBL/GenBank/DDBJ whole genome shotgun (WGS) entry which is preliminary data.</text>
</comment>
<reference evidence="1 2" key="1">
    <citation type="submission" date="2015-12" db="EMBL/GenBank/DDBJ databases">
        <title>The genome of Folsomia candida.</title>
        <authorList>
            <person name="Faddeeva A."/>
            <person name="Derks M.F."/>
            <person name="Anvar Y."/>
            <person name="Smit S."/>
            <person name="Van Straalen N."/>
            <person name="Roelofs D."/>
        </authorList>
    </citation>
    <scope>NUCLEOTIDE SEQUENCE [LARGE SCALE GENOMIC DNA]</scope>
    <source>
        <strain evidence="1 2">VU population</strain>
        <tissue evidence="1">Whole body</tissue>
    </source>
</reference>
<keyword evidence="2" id="KW-1185">Reference proteome</keyword>
<accession>A0A226EAX9</accession>
<dbReference type="AlphaFoldDB" id="A0A226EAX9"/>
<organism evidence="1 2">
    <name type="scientific">Folsomia candida</name>
    <name type="common">Springtail</name>
    <dbReference type="NCBI Taxonomy" id="158441"/>
    <lineage>
        <taxon>Eukaryota</taxon>
        <taxon>Metazoa</taxon>
        <taxon>Ecdysozoa</taxon>
        <taxon>Arthropoda</taxon>
        <taxon>Hexapoda</taxon>
        <taxon>Collembola</taxon>
        <taxon>Entomobryomorpha</taxon>
        <taxon>Isotomoidea</taxon>
        <taxon>Isotomidae</taxon>
        <taxon>Proisotominae</taxon>
        <taxon>Folsomia</taxon>
    </lineage>
</organism>
<dbReference type="Proteomes" id="UP000198287">
    <property type="component" value="Unassembled WGS sequence"/>
</dbReference>
<sequence length="282" mass="31260">MDVKAEIGNLIQLGEKLSANAPTEVKNGLLNSVFTSLPVIIKAVEPIGAAYLHVRGINAGGHCAEAAKAASRMNLLIKFGLAMEIGALGVQYFRLKNFIILLENAKNLRDRSREKIIQAGNLMREVEELIKTFEKTYNVDGRTMNQGEFWQLNLMKDDIDYKLEQVMECIFGLEIQIGNETKILQLRGNDFMNDSILGVGTGSLQLLSASVAATLGNPVLCFLGLAVGVGRIALSGYSLTQYDASVELVKELQVELYRIQELGKQYKELKMKFMQIKRSIVQ</sequence>
<evidence type="ECO:0000313" key="1">
    <source>
        <dbReference type="EMBL" id="OXA54715.1"/>
    </source>
</evidence>
<dbReference type="EMBL" id="LNIX01000005">
    <property type="protein sequence ID" value="OXA54715.1"/>
    <property type="molecule type" value="Genomic_DNA"/>
</dbReference>
<proteinExistence type="predicted"/>